<comment type="caution">
    <text evidence="1">The sequence shown here is derived from an EMBL/GenBank/DDBJ whole genome shotgun (WGS) entry which is preliminary data.</text>
</comment>
<reference evidence="1 2" key="1">
    <citation type="journal article" date="2016" name="Int. J. Syst. Evol. Microbiol.">
        <title>Pyruvatibacter mobilis gen. nov., sp. nov., a marine bacterium from the culture broth of Picochlorum sp. 122.</title>
        <authorList>
            <person name="Wang G."/>
            <person name="Tang M."/>
            <person name="Wu H."/>
            <person name="Dai S."/>
            <person name="Li T."/>
            <person name="Chen C."/>
            <person name="He H."/>
            <person name="Fan J."/>
            <person name="Xiang W."/>
            <person name="Li X."/>
        </authorList>
    </citation>
    <scope>NUCLEOTIDE SEQUENCE [LARGE SCALE GENOMIC DNA]</scope>
    <source>
        <strain evidence="1 2">GYP-11</strain>
    </source>
</reference>
<sequence>MLAGLGMANRSRVKMSQQIFERLITHASENGVVIPSPEQARWIRRLNDADASLMAKADVLEHQQITRQIRAIQFEHDAVRYFAVLGIGEAESLPDGLVPTELTPGTLTVVLEQSDIQPSAKGLEILEAIGGLHGGVDGFEGYELSDITRLYPSIDIFKADQNYEYTKNVVRVLGALTARSYVDGPIAPSGTTLNKVSEVFQSGPEHVPFESVLQGMLSISWGGFFLELYRAIEQLYAVPRLTTLVEAWPTSLPYRSLADLLESHLAWRPKEDDALAKIIAECDDTVVTPLRKSFSAHRDGEREITAEKVAADIYKVRNSLVHFRAALGTVQRTNEEWDDMISAMLGLVKDVYQRHGDRFNQELKA</sequence>
<dbReference type="OrthoDB" id="7271425at2"/>
<evidence type="ECO:0000313" key="2">
    <source>
        <dbReference type="Proteomes" id="UP000470384"/>
    </source>
</evidence>
<name>A0A845QAM2_9HYPH</name>
<dbReference type="AlphaFoldDB" id="A0A845QAM2"/>
<dbReference type="EMBL" id="WXYQ01000005">
    <property type="protein sequence ID" value="NBG95643.1"/>
    <property type="molecule type" value="Genomic_DNA"/>
</dbReference>
<evidence type="ECO:0000313" key="1">
    <source>
        <dbReference type="EMBL" id="NBG95643.1"/>
    </source>
</evidence>
<gene>
    <name evidence="1" type="ORF">GTQ45_07845</name>
</gene>
<organism evidence="1 2">
    <name type="scientific">Pyruvatibacter mobilis</name>
    <dbReference type="NCBI Taxonomy" id="1712261"/>
    <lineage>
        <taxon>Bacteria</taxon>
        <taxon>Pseudomonadati</taxon>
        <taxon>Pseudomonadota</taxon>
        <taxon>Alphaproteobacteria</taxon>
        <taxon>Hyphomicrobiales</taxon>
        <taxon>Parvibaculaceae</taxon>
        <taxon>Pyruvatibacter</taxon>
    </lineage>
</organism>
<proteinExistence type="predicted"/>
<keyword evidence="2" id="KW-1185">Reference proteome</keyword>
<protein>
    <submittedName>
        <fullName evidence="1">Uncharacterized protein</fullName>
    </submittedName>
</protein>
<dbReference type="Proteomes" id="UP000470384">
    <property type="component" value="Unassembled WGS sequence"/>
</dbReference>
<accession>A0A845QAM2</accession>